<protein>
    <submittedName>
        <fullName evidence="4">Cold shock domain-containing protein</fullName>
    </submittedName>
</protein>
<feature type="domain" description="CSD" evidence="3">
    <location>
        <begin position="45"/>
        <end position="111"/>
    </location>
</feature>
<gene>
    <name evidence="4" type="ORF">Bhyg_06779</name>
</gene>
<name>A0A9Q0S277_9DIPT</name>
<dbReference type="Pfam" id="PF00313">
    <property type="entry name" value="CSD"/>
    <property type="match status" value="1"/>
</dbReference>
<evidence type="ECO:0000313" key="5">
    <source>
        <dbReference type="Proteomes" id="UP001151699"/>
    </source>
</evidence>
<feature type="compositionally biased region" description="Low complexity" evidence="2">
    <location>
        <begin position="1"/>
        <end position="40"/>
    </location>
</feature>
<proteinExistence type="predicted"/>
<dbReference type="PANTHER" id="PTHR12962:SF1">
    <property type="entry name" value="COLD SHOCK DOMAIN-CONTAINING PROTEIN CG9705"/>
    <property type="match status" value="1"/>
</dbReference>
<comment type="caution">
    <text evidence="4">The sequence shown here is derived from an EMBL/GenBank/DDBJ whole genome shotgun (WGS) entry which is preliminary data.</text>
</comment>
<feature type="region of interest" description="Disordered" evidence="2">
    <location>
        <begin position="1"/>
        <end position="41"/>
    </location>
</feature>
<accession>A0A9Q0S277</accession>
<dbReference type="SUPFAM" id="SSF50249">
    <property type="entry name" value="Nucleic acid-binding proteins"/>
    <property type="match status" value="1"/>
</dbReference>
<dbReference type="AlphaFoldDB" id="A0A9Q0S277"/>
<organism evidence="4 5">
    <name type="scientific">Pseudolycoriella hygida</name>
    <dbReference type="NCBI Taxonomy" id="35572"/>
    <lineage>
        <taxon>Eukaryota</taxon>
        <taxon>Metazoa</taxon>
        <taxon>Ecdysozoa</taxon>
        <taxon>Arthropoda</taxon>
        <taxon>Hexapoda</taxon>
        <taxon>Insecta</taxon>
        <taxon>Pterygota</taxon>
        <taxon>Neoptera</taxon>
        <taxon>Endopterygota</taxon>
        <taxon>Diptera</taxon>
        <taxon>Nematocera</taxon>
        <taxon>Sciaroidea</taxon>
        <taxon>Sciaridae</taxon>
        <taxon>Pseudolycoriella</taxon>
    </lineage>
</organism>
<dbReference type="PROSITE" id="PS00352">
    <property type="entry name" value="CSD_1"/>
    <property type="match status" value="1"/>
</dbReference>
<dbReference type="Proteomes" id="UP001151699">
    <property type="component" value="Chromosome B"/>
</dbReference>
<keyword evidence="1" id="KW-0597">Phosphoprotein</keyword>
<dbReference type="InterPro" id="IPR052069">
    <property type="entry name" value="Ca-reg_mRNA-binding_domain"/>
</dbReference>
<evidence type="ECO:0000313" key="4">
    <source>
        <dbReference type="EMBL" id="KAJ6641834.1"/>
    </source>
</evidence>
<evidence type="ECO:0000259" key="3">
    <source>
        <dbReference type="PROSITE" id="PS51857"/>
    </source>
</evidence>
<evidence type="ECO:0000256" key="2">
    <source>
        <dbReference type="SAM" id="MobiDB-lite"/>
    </source>
</evidence>
<dbReference type="InterPro" id="IPR012340">
    <property type="entry name" value="NA-bd_OB-fold"/>
</dbReference>
<dbReference type="GO" id="GO:0043488">
    <property type="term" value="P:regulation of mRNA stability"/>
    <property type="evidence" value="ECO:0007669"/>
    <property type="project" value="TreeGrafter"/>
</dbReference>
<dbReference type="InterPro" id="IPR011129">
    <property type="entry name" value="CSD"/>
</dbReference>
<dbReference type="SMART" id="SM00357">
    <property type="entry name" value="CSP"/>
    <property type="match status" value="1"/>
</dbReference>
<dbReference type="OrthoDB" id="448492at2759"/>
<reference evidence="4" key="1">
    <citation type="submission" date="2022-07" db="EMBL/GenBank/DDBJ databases">
        <authorList>
            <person name="Trinca V."/>
            <person name="Uliana J.V.C."/>
            <person name="Torres T.T."/>
            <person name="Ward R.J."/>
            <person name="Monesi N."/>
        </authorList>
    </citation>
    <scope>NUCLEOTIDE SEQUENCE</scope>
    <source>
        <strain evidence="4">HSMRA1968</strain>
        <tissue evidence="4">Whole embryos</tissue>
    </source>
</reference>
<dbReference type="InterPro" id="IPR002059">
    <property type="entry name" value="CSP_DNA-bd"/>
</dbReference>
<dbReference type="EMBL" id="WJQU01000002">
    <property type="protein sequence ID" value="KAJ6641834.1"/>
    <property type="molecule type" value="Genomic_DNA"/>
</dbReference>
<evidence type="ECO:0000256" key="1">
    <source>
        <dbReference type="ARBA" id="ARBA00022553"/>
    </source>
</evidence>
<dbReference type="PROSITE" id="PS51857">
    <property type="entry name" value="CSD_2"/>
    <property type="match status" value="1"/>
</dbReference>
<dbReference type="GO" id="GO:0005737">
    <property type="term" value="C:cytoplasm"/>
    <property type="evidence" value="ECO:0007669"/>
    <property type="project" value="TreeGrafter"/>
</dbReference>
<dbReference type="PANTHER" id="PTHR12962">
    <property type="entry name" value="CALCIUM-REGULATED HEAT STABLE PROTEIN CRHSP-24-RELATED"/>
    <property type="match status" value="1"/>
</dbReference>
<sequence>MSSNSPSPSESPNRNPNLNLSLPSPIITRRTRTSSTSARALENPVEKGLIKVFCRSKGHGFITPHSGGDDIFVHISDIEGEYVPMPGDEVKYRLCIIPPKYEKHQAVHCQIINFCETKHKKWEDHYENK</sequence>
<dbReference type="FunFam" id="2.40.50.140:FF:000086">
    <property type="entry name" value="Cold shock domain-containing protein C2"/>
    <property type="match status" value="1"/>
</dbReference>
<dbReference type="CDD" id="cd04458">
    <property type="entry name" value="CSP_CDS"/>
    <property type="match status" value="1"/>
</dbReference>
<dbReference type="InterPro" id="IPR019844">
    <property type="entry name" value="CSD_CS"/>
</dbReference>
<dbReference type="Gene3D" id="2.40.50.140">
    <property type="entry name" value="Nucleic acid-binding proteins"/>
    <property type="match status" value="1"/>
</dbReference>
<dbReference type="GO" id="GO:0003730">
    <property type="term" value="F:mRNA 3'-UTR binding"/>
    <property type="evidence" value="ECO:0007669"/>
    <property type="project" value="TreeGrafter"/>
</dbReference>
<keyword evidence="5" id="KW-1185">Reference proteome</keyword>